<dbReference type="RefSeq" id="WP_379057655.1">
    <property type="nucleotide sequence ID" value="NZ_JBHTKB010000002.1"/>
</dbReference>
<evidence type="ECO:0000313" key="15">
    <source>
        <dbReference type="EMBL" id="MFD0914104.1"/>
    </source>
</evidence>
<dbReference type="NCBIfam" id="TIGR01783">
    <property type="entry name" value="TonB-siderophor"/>
    <property type="match status" value="1"/>
</dbReference>
<dbReference type="Gene3D" id="2.40.170.20">
    <property type="entry name" value="TonB-dependent receptor, beta-barrel domain"/>
    <property type="match status" value="1"/>
</dbReference>
<protein>
    <submittedName>
        <fullName evidence="15">TonB-dependent receptor</fullName>
    </submittedName>
</protein>
<dbReference type="InterPro" id="IPR000531">
    <property type="entry name" value="Beta-barrel_TonB"/>
</dbReference>
<evidence type="ECO:0000256" key="9">
    <source>
        <dbReference type="ARBA" id="ARBA00023237"/>
    </source>
</evidence>
<evidence type="ECO:0000256" key="12">
    <source>
        <dbReference type="SAM" id="SignalP"/>
    </source>
</evidence>
<dbReference type="PROSITE" id="PS52016">
    <property type="entry name" value="TONB_DEPENDENT_REC_3"/>
    <property type="match status" value="1"/>
</dbReference>
<dbReference type="PANTHER" id="PTHR32552">
    <property type="entry name" value="FERRICHROME IRON RECEPTOR-RELATED"/>
    <property type="match status" value="1"/>
</dbReference>
<feature type="domain" description="TonB-dependent receptor plug" evidence="14">
    <location>
        <begin position="75"/>
        <end position="168"/>
    </location>
</feature>
<dbReference type="CDD" id="cd01347">
    <property type="entry name" value="ligand_gated_channel"/>
    <property type="match status" value="1"/>
</dbReference>
<evidence type="ECO:0000256" key="3">
    <source>
        <dbReference type="ARBA" id="ARBA00022448"/>
    </source>
</evidence>
<evidence type="ECO:0000256" key="8">
    <source>
        <dbReference type="ARBA" id="ARBA00023170"/>
    </source>
</evidence>
<keyword evidence="16" id="KW-1185">Reference proteome</keyword>
<comment type="caution">
    <text evidence="15">The sequence shown here is derived from an EMBL/GenBank/DDBJ whole genome shotgun (WGS) entry which is preliminary data.</text>
</comment>
<keyword evidence="9 10" id="KW-0998">Cell outer membrane</keyword>
<dbReference type="SUPFAM" id="SSF56935">
    <property type="entry name" value="Porins"/>
    <property type="match status" value="1"/>
</dbReference>
<dbReference type="InterPro" id="IPR039426">
    <property type="entry name" value="TonB-dep_rcpt-like"/>
</dbReference>
<gene>
    <name evidence="15" type="ORF">ACFQ1Z_11140</name>
</gene>
<keyword evidence="8 15" id="KW-0675">Receptor</keyword>
<dbReference type="InterPro" id="IPR010105">
    <property type="entry name" value="TonB_sidphr_rcpt"/>
</dbReference>
<dbReference type="Pfam" id="PF07715">
    <property type="entry name" value="Plug"/>
    <property type="match status" value="1"/>
</dbReference>
<proteinExistence type="inferred from homology"/>
<reference evidence="16" key="1">
    <citation type="journal article" date="2019" name="Int. J. Syst. Evol. Microbiol.">
        <title>The Global Catalogue of Microorganisms (GCM) 10K type strain sequencing project: providing services to taxonomists for standard genome sequencing and annotation.</title>
        <authorList>
            <consortium name="The Broad Institute Genomics Platform"/>
            <consortium name="The Broad Institute Genome Sequencing Center for Infectious Disease"/>
            <person name="Wu L."/>
            <person name="Ma J."/>
        </authorList>
    </citation>
    <scope>NUCLEOTIDE SEQUENCE [LARGE SCALE GENOMIC DNA]</scope>
    <source>
        <strain evidence="16">CCUG 58412</strain>
    </source>
</reference>
<dbReference type="InterPro" id="IPR012910">
    <property type="entry name" value="Plug_dom"/>
</dbReference>
<dbReference type="InterPro" id="IPR036942">
    <property type="entry name" value="Beta-barrel_TonB_sf"/>
</dbReference>
<name>A0ABW3F8A9_9PROT</name>
<evidence type="ECO:0000256" key="1">
    <source>
        <dbReference type="ARBA" id="ARBA00004571"/>
    </source>
</evidence>
<dbReference type="Proteomes" id="UP001597128">
    <property type="component" value="Unassembled WGS sequence"/>
</dbReference>
<evidence type="ECO:0000259" key="13">
    <source>
        <dbReference type="Pfam" id="PF00593"/>
    </source>
</evidence>
<dbReference type="PANTHER" id="PTHR32552:SF82">
    <property type="entry name" value="FCUA PROTEIN"/>
    <property type="match status" value="1"/>
</dbReference>
<evidence type="ECO:0000256" key="6">
    <source>
        <dbReference type="ARBA" id="ARBA00023077"/>
    </source>
</evidence>
<feature type="signal peptide" evidence="12">
    <location>
        <begin position="1"/>
        <end position="23"/>
    </location>
</feature>
<keyword evidence="3 10" id="KW-0813">Transport</keyword>
<evidence type="ECO:0000313" key="16">
    <source>
        <dbReference type="Proteomes" id="UP001597128"/>
    </source>
</evidence>
<evidence type="ECO:0000256" key="2">
    <source>
        <dbReference type="ARBA" id="ARBA00009810"/>
    </source>
</evidence>
<evidence type="ECO:0000256" key="5">
    <source>
        <dbReference type="ARBA" id="ARBA00022692"/>
    </source>
</evidence>
<keyword evidence="6 11" id="KW-0798">TonB box</keyword>
<evidence type="ECO:0000256" key="11">
    <source>
        <dbReference type="RuleBase" id="RU003357"/>
    </source>
</evidence>
<evidence type="ECO:0000259" key="14">
    <source>
        <dbReference type="Pfam" id="PF07715"/>
    </source>
</evidence>
<evidence type="ECO:0000256" key="4">
    <source>
        <dbReference type="ARBA" id="ARBA00022452"/>
    </source>
</evidence>
<dbReference type="InterPro" id="IPR037066">
    <property type="entry name" value="Plug_dom_sf"/>
</dbReference>
<keyword evidence="7 10" id="KW-0472">Membrane</keyword>
<accession>A0ABW3F8A9</accession>
<dbReference type="EMBL" id="JBHTKB010000002">
    <property type="protein sequence ID" value="MFD0914104.1"/>
    <property type="molecule type" value="Genomic_DNA"/>
</dbReference>
<comment type="similarity">
    <text evidence="2 10 11">Belongs to the TonB-dependent receptor family.</text>
</comment>
<feature type="chain" id="PRO_5045615004" evidence="12">
    <location>
        <begin position="24"/>
        <end position="714"/>
    </location>
</feature>
<keyword evidence="5 10" id="KW-0812">Transmembrane</keyword>
<comment type="subcellular location">
    <subcellularLocation>
        <location evidence="1 10">Cell outer membrane</location>
        <topology evidence="1 10">Multi-pass membrane protein</topology>
    </subcellularLocation>
</comment>
<feature type="domain" description="TonB-dependent receptor-like beta-barrel" evidence="13">
    <location>
        <begin position="284"/>
        <end position="685"/>
    </location>
</feature>
<dbReference type="Pfam" id="PF00593">
    <property type="entry name" value="TonB_dep_Rec_b-barrel"/>
    <property type="match status" value="1"/>
</dbReference>
<keyword evidence="12" id="KW-0732">Signal</keyword>
<sequence>MLFTPKKIAVAVLLALSVSHVMAEEKKNAVDSSTPETLGEVEVKSAADNNALAKPYAGGQVAKGGSLGVLGNQDVMDVPFSTVNYTSELIQNQQARSVADVVVNDASVRALTAPGGFGDQFQIRGYTVGNEDTGLNGLFGLTSTTRVPLEMVERVQVLKGPGTFVNGIPPSGSIGGSVNLVTKRAGNDPLTRLTTSYLGESQFAAHIDAGRRFGQNNEWGVRVNALKRSGEGTIDKGSQQTGLASLGLDYLGEKLRWSFDALVQADDIREFRPQATISSSLSRIPSAPDARRNFYPGTKLDYNGKTFLSNLEYDVNSNVTLYGGVGYTDFSYKQNFPSAAGGIGAGGDFTLSNANYDFYSKTFVSNAGARFKFATGNVGHTLTLAANRLDQETGYFYAQSAGTVASNIRNPAALPPIAGSRNSPERSQELTLTSYVLTDTLSFLDEKVLLTLGVRDQKVEQLSYDPTSGVKTGTYDESAASPLAGIVIKPLDNVSVYANHTKGLTQGDVIGAGFQNVGQALAPYKSTQNEVGVKVDFGRITTIVSVFQIERPNLETDAVTNRREYSGEQRNRGLEISAYGEVTSGLRMMASTTFTDPKVKSNSATSDGKDAIGVPDFTANLGLDWDTPWVEGLSFNSRAIGTSSAYYDSANTVSVPGWTRLDIGARYITKAAGKPIVFRANLENVLDKDYWLQSGTFLTIAAPRTLLLSATIDF</sequence>
<keyword evidence="4 10" id="KW-1134">Transmembrane beta strand</keyword>
<evidence type="ECO:0000256" key="7">
    <source>
        <dbReference type="ARBA" id="ARBA00023136"/>
    </source>
</evidence>
<evidence type="ECO:0000256" key="10">
    <source>
        <dbReference type="PROSITE-ProRule" id="PRU01360"/>
    </source>
</evidence>
<dbReference type="Gene3D" id="2.170.130.10">
    <property type="entry name" value="TonB-dependent receptor, plug domain"/>
    <property type="match status" value="1"/>
</dbReference>
<organism evidence="15 16">
    <name type="scientific">Methylophilus luteus</name>
    <dbReference type="NCBI Taxonomy" id="640108"/>
    <lineage>
        <taxon>Bacteria</taxon>
        <taxon>Pseudomonadati</taxon>
        <taxon>Pseudomonadota</taxon>
        <taxon>Betaproteobacteria</taxon>
        <taxon>Nitrosomonadales</taxon>
        <taxon>Methylophilaceae</taxon>
        <taxon>Methylophilus</taxon>
    </lineage>
</organism>